<dbReference type="InterPro" id="IPR001789">
    <property type="entry name" value="Sig_transdc_resp-reg_receiver"/>
</dbReference>
<dbReference type="Pfam" id="PF04397">
    <property type="entry name" value="LytTR"/>
    <property type="match status" value="1"/>
</dbReference>
<organism evidence="3 4">
    <name type="scientific">Urinicoccus massiliensis</name>
    <dbReference type="NCBI Taxonomy" id="1723382"/>
    <lineage>
        <taxon>Bacteria</taxon>
        <taxon>Bacillati</taxon>
        <taxon>Bacillota</taxon>
        <taxon>Tissierellia</taxon>
        <taxon>Tissierellales</taxon>
        <taxon>Peptoniphilaceae</taxon>
        <taxon>Urinicoccus</taxon>
    </lineage>
</organism>
<evidence type="ECO:0000313" key="4">
    <source>
        <dbReference type="Proteomes" id="UP000377798"/>
    </source>
</evidence>
<gene>
    <name evidence="3" type="ORF">NCTC13150_00765</name>
</gene>
<dbReference type="Gene3D" id="2.40.50.1020">
    <property type="entry name" value="LytTr DNA-binding domain"/>
    <property type="match status" value="1"/>
</dbReference>
<reference evidence="3 4" key="1">
    <citation type="submission" date="2019-02" db="EMBL/GenBank/DDBJ databases">
        <authorList>
            <consortium name="Pathogen Informatics"/>
        </authorList>
    </citation>
    <scope>NUCLEOTIDE SEQUENCE [LARGE SCALE GENOMIC DNA]</scope>
    <source>
        <strain evidence="3 4">3012STDY7089603</strain>
    </source>
</reference>
<dbReference type="InterPro" id="IPR011006">
    <property type="entry name" value="CheY-like_superfamily"/>
</dbReference>
<dbReference type="GO" id="GO:0003677">
    <property type="term" value="F:DNA binding"/>
    <property type="evidence" value="ECO:0007669"/>
    <property type="project" value="InterPro"/>
</dbReference>
<evidence type="ECO:0000313" key="3">
    <source>
        <dbReference type="EMBL" id="VFB16247.1"/>
    </source>
</evidence>
<dbReference type="Pfam" id="PF00072">
    <property type="entry name" value="Response_reg"/>
    <property type="match status" value="1"/>
</dbReference>
<name>A0A8H2M460_9FIRM</name>
<feature type="domain" description="Response regulatory" evidence="2">
    <location>
        <begin position="3"/>
        <end position="123"/>
    </location>
</feature>
<keyword evidence="4" id="KW-1185">Reference proteome</keyword>
<dbReference type="Gene3D" id="3.40.50.2300">
    <property type="match status" value="1"/>
</dbReference>
<proteinExistence type="predicted"/>
<dbReference type="SUPFAM" id="SSF52172">
    <property type="entry name" value="CheY-like"/>
    <property type="match status" value="1"/>
</dbReference>
<dbReference type="Proteomes" id="UP000377798">
    <property type="component" value="Unassembled WGS sequence"/>
</dbReference>
<dbReference type="InterPro" id="IPR007492">
    <property type="entry name" value="LytTR_DNA-bd_dom"/>
</dbReference>
<evidence type="ECO:0000259" key="2">
    <source>
        <dbReference type="PROSITE" id="PS50110"/>
    </source>
</evidence>
<dbReference type="RefSeq" id="WP_131748816.1">
    <property type="nucleotide sequence ID" value="NZ_CAACYI010000001.1"/>
</dbReference>
<protein>
    <submittedName>
        <fullName evidence="3">Two-component response regulator</fullName>
    </submittedName>
</protein>
<dbReference type="SMART" id="SM00850">
    <property type="entry name" value="LytTR"/>
    <property type="match status" value="1"/>
</dbReference>
<dbReference type="PROSITE" id="PS50110">
    <property type="entry name" value="RESPONSE_REGULATORY"/>
    <property type="match status" value="1"/>
</dbReference>
<comment type="caution">
    <text evidence="3">The sequence shown here is derived from an EMBL/GenBank/DDBJ whole genome shotgun (WGS) entry which is preliminary data.</text>
</comment>
<sequence>MIRIALIDDQEIWLQKLEKDLQEILLSLGKEGIIQSMTKATTLLEEYQDGYYFDLLFIDIQMKDLDGIQLGEKIRSLGDNRVKMVYISAFPDLAYKAINNEVIGFIDKASYCKEDVELVLKRALKKLKRSPDYYEFYQDRQKRSIDQEKILYFFKEGRKVGIQTISPEGYQVLWISGNLKTVTQDLGDRFLQIRQDLVIQRFYAKDLGNYRVKMQDGKVFTVGRSYQKDYWGVGK</sequence>
<accession>A0A8H2M460</accession>
<dbReference type="AlphaFoldDB" id="A0A8H2M460"/>
<evidence type="ECO:0000256" key="1">
    <source>
        <dbReference type="PROSITE-ProRule" id="PRU00169"/>
    </source>
</evidence>
<dbReference type="SMART" id="SM00448">
    <property type="entry name" value="REC"/>
    <property type="match status" value="1"/>
</dbReference>
<dbReference type="EMBL" id="CAACYI010000001">
    <property type="protein sequence ID" value="VFB16247.1"/>
    <property type="molecule type" value="Genomic_DNA"/>
</dbReference>
<feature type="modified residue" description="4-aspartylphosphate" evidence="1">
    <location>
        <position position="59"/>
    </location>
</feature>
<dbReference type="GO" id="GO:0000160">
    <property type="term" value="P:phosphorelay signal transduction system"/>
    <property type="evidence" value="ECO:0007669"/>
    <property type="project" value="InterPro"/>
</dbReference>
<keyword evidence="1" id="KW-0597">Phosphoprotein</keyword>